<feature type="compositionally biased region" description="Basic residues" evidence="3">
    <location>
        <begin position="101"/>
        <end position="112"/>
    </location>
</feature>
<evidence type="ECO:0000256" key="3">
    <source>
        <dbReference type="SAM" id="MobiDB-lite"/>
    </source>
</evidence>
<dbReference type="Gene3D" id="1.25.40.20">
    <property type="entry name" value="Ankyrin repeat-containing domain"/>
    <property type="match status" value="1"/>
</dbReference>
<dbReference type="AlphaFoldDB" id="A0A6S7JBN4"/>
<gene>
    <name evidence="4" type="ORF">PACLA_8A015442</name>
</gene>
<proteinExistence type="predicted"/>
<evidence type="ECO:0000313" key="5">
    <source>
        <dbReference type="Proteomes" id="UP001152795"/>
    </source>
</evidence>
<keyword evidence="5" id="KW-1185">Reference proteome</keyword>
<reference evidence="4" key="1">
    <citation type="submission" date="2020-04" db="EMBL/GenBank/DDBJ databases">
        <authorList>
            <person name="Alioto T."/>
            <person name="Alioto T."/>
            <person name="Gomez Garrido J."/>
        </authorList>
    </citation>
    <scope>NUCLEOTIDE SEQUENCE</scope>
    <source>
        <strain evidence="4">A484AB</strain>
    </source>
</reference>
<dbReference type="PROSITE" id="PS50297">
    <property type="entry name" value="ANK_REP_REGION"/>
    <property type="match status" value="4"/>
</dbReference>
<dbReference type="InterPro" id="IPR002110">
    <property type="entry name" value="Ankyrin_rpt"/>
</dbReference>
<evidence type="ECO:0000313" key="4">
    <source>
        <dbReference type="EMBL" id="CAB4029556.1"/>
    </source>
</evidence>
<evidence type="ECO:0000256" key="2">
    <source>
        <dbReference type="ARBA" id="ARBA00023043"/>
    </source>
</evidence>
<feature type="region of interest" description="Disordered" evidence="3">
    <location>
        <begin position="87"/>
        <end position="161"/>
    </location>
</feature>
<comment type="caution">
    <text evidence="4">The sequence shown here is derived from an EMBL/GenBank/DDBJ whole genome shotgun (WGS) entry which is preliminary data.</text>
</comment>
<dbReference type="GO" id="GO:0071356">
    <property type="term" value="P:cellular response to tumor necrosis factor"/>
    <property type="evidence" value="ECO:0007669"/>
    <property type="project" value="TreeGrafter"/>
</dbReference>
<dbReference type="SMART" id="SM00248">
    <property type="entry name" value="ANK"/>
    <property type="match status" value="6"/>
</dbReference>
<dbReference type="Proteomes" id="UP001152795">
    <property type="component" value="Unassembled WGS sequence"/>
</dbReference>
<name>A0A6S7JBN4_PARCT</name>
<feature type="compositionally biased region" description="Basic and acidic residues" evidence="3">
    <location>
        <begin position="87"/>
        <end position="98"/>
    </location>
</feature>
<feature type="region of interest" description="Disordered" evidence="3">
    <location>
        <begin position="1"/>
        <end position="69"/>
    </location>
</feature>
<feature type="compositionally biased region" description="Basic and acidic residues" evidence="3">
    <location>
        <begin position="1"/>
        <end position="20"/>
    </location>
</feature>
<dbReference type="GO" id="GO:0051059">
    <property type="term" value="F:NF-kappaB binding"/>
    <property type="evidence" value="ECO:0007669"/>
    <property type="project" value="TreeGrafter"/>
</dbReference>
<keyword evidence="2" id="KW-0040">ANK repeat</keyword>
<evidence type="ECO:0000256" key="1">
    <source>
        <dbReference type="ARBA" id="ARBA00022737"/>
    </source>
</evidence>
<dbReference type="OrthoDB" id="10254947at2759"/>
<organism evidence="4 5">
    <name type="scientific">Paramuricea clavata</name>
    <name type="common">Red gorgonian</name>
    <name type="synonym">Violescent sea-whip</name>
    <dbReference type="NCBI Taxonomy" id="317549"/>
    <lineage>
        <taxon>Eukaryota</taxon>
        <taxon>Metazoa</taxon>
        <taxon>Cnidaria</taxon>
        <taxon>Anthozoa</taxon>
        <taxon>Octocorallia</taxon>
        <taxon>Malacalcyonacea</taxon>
        <taxon>Plexauridae</taxon>
        <taxon>Paramuricea</taxon>
    </lineage>
</organism>
<dbReference type="PANTHER" id="PTHR46680">
    <property type="entry name" value="NF-KAPPA-B INHIBITOR ALPHA"/>
    <property type="match status" value="1"/>
</dbReference>
<dbReference type="InterPro" id="IPR051070">
    <property type="entry name" value="NF-kappa-B_inhibitor"/>
</dbReference>
<dbReference type="Pfam" id="PF12796">
    <property type="entry name" value="Ank_2"/>
    <property type="match status" value="1"/>
</dbReference>
<dbReference type="InterPro" id="IPR036770">
    <property type="entry name" value="Ankyrin_rpt-contain_sf"/>
</dbReference>
<feature type="compositionally biased region" description="Low complexity" evidence="3">
    <location>
        <begin position="147"/>
        <end position="159"/>
    </location>
</feature>
<feature type="compositionally biased region" description="Polar residues" evidence="3">
    <location>
        <begin position="21"/>
        <end position="31"/>
    </location>
</feature>
<keyword evidence="1" id="KW-0677">Repeat</keyword>
<dbReference type="PANTHER" id="PTHR46680:SF3">
    <property type="entry name" value="NF-KAPPA-B INHIBITOR CACTUS"/>
    <property type="match status" value="1"/>
</dbReference>
<feature type="compositionally biased region" description="Polar residues" evidence="3">
    <location>
        <begin position="114"/>
        <end position="129"/>
    </location>
</feature>
<protein>
    <submittedName>
        <fullName evidence="4">B-cell lymphoma 3</fullName>
    </submittedName>
</protein>
<dbReference type="PRINTS" id="PR01415">
    <property type="entry name" value="ANKYRIN"/>
</dbReference>
<dbReference type="GO" id="GO:0005829">
    <property type="term" value="C:cytosol"/>
    <property type="evidence" value="ECO:0007669"/>
    <property type="project" value="TreeGrafter"/>
</dbReference>
<dbReference type="SUPFAM" id="SSF48403">
    <property type="entry name" value="Ankyrin repeat"/>
    <property type="match status" value="1"/>
</dbReference>
<dbReference type="EMBL" id="CACRXK020016248">
    <property type="protein sequence ID" value="CAB4029556.1"/>
    <property type="molecule type" value="Genomic_DNA"/>
</dbReference>
<dbReference type="Pfam" id="PF13857">
    <property type="entry name" value="Ank_5"/>
    <property type="match status" value="1"/>
</dbReference>
<dbReference type="PROSITE" id="PS50088">
    <property type="entry name" value="ANK_REPEAT"/>
    <property type="match status" value="4"/>
</dbReference>
<accession>A0A6S7JBN4</accession>
<sequence length="428" mass="48169">MESTDTHTDREKSELERTNRCETISDQTSLEQGDYSGITVEISDHSSRKRRTVHQLSDEDISTHEKKRNYELEASVQSLVLQQKETTFDTEKQQDDLKQTSPHRHIHRHRPRPSNTSPKKGLLQRQQGQEAEIKQATCQTKDKADIKSSSSSEIATTATGKQSNPVLENLVQTLLKYPSLFQKDEDGDTILHLAIVHKNINLTFATILAMVRRKQENNKVKGIDIQNELLQTPLHLAVLTCQPSIVEYLMLHEADVNAIDRNGQTALHLACKNADVEDIHALRKITPKDSEKSINVDLKNFEGLAPIHLATLSGSCEVIEQLLEMGADVDLKDSKSGRTALHHAVEAHNPIVTRFLLLKDANVNAQTFAGNTPLHTASGRRMENIIHILLEFGGDRKLTNFEGDLPIPETYLPYSMIRKIAQKSKEKK</sequence>